<dbReference type="Proteomes" id="UP000765509">
    <property type="component" value="Unassembled WGS sequence"/>
</dbReference>
<feature type="region of interest" description="Disordered" evidence="14">
    <location>
        <begin position="468"/>
        <end position="496"/>
    </location>
</feature>
<feature type="compositionally biased region" description="Low complexity" evidence="14">
    <location>
        <begin position="94"/>
        <end position="114"/>
    </location>
</feature>
<evidence type="ECO:0000259" key="15">
    <source>
        <dbReference type="PROSITE" id="PS50003"/>
    </source>
</evidence>
<dbReference type="InterPro" id="IPR050426">
    <property type="entry name" value="Glycosyltransferase_28"/>
</dbReference>
<gene>
    <name evidence="16" type="ORF">O181_020054</name>
</gene>
<dbReference type="PROSITE" id="PS50003">
    <property type="entry name" value="PH_DOMAIN"/>
    <property type="match status" value="1"/>
</dbReference>
<dbReference type="InterPro" id="IPR004182">
    <property type="entry name" value="GRAM"/>
</dbReference>
<dbReference type="Gene3D" id="3.40.50.2000">
    <property type="entry name" value="Glycogen Phosphorylase B"/>
    <property type="match status" value="2"/>
</dbReference>
<keyword evidence="10" id="KW-0753">Steroid metabolism</keyword>
<name>A0A9Q3GVB7_9BASI</name>
<feature type="region of interest" description="Disordered" evidence="14">
    <location>
        <begin position="1468"/>
        <end position="1613"/>
    </location>
</feature>
<sequence length="1613" mass="180866">MLKRIKTKSRSIISSSSSSEGTDEEEEEEETEEAQTDQSNNLSSSNFYSSDVNQGMFQMIQAIQLIDSQSIILKSTEENKLDESSNQAGPTLPSCSSSNSSIDNPNQSSSSKISNTRRSKTLSSSLSQFQNQNLDPESHLLNNQTQSDPDVPGALNHPIVSHPNLNSSNPSISTLSNHSDSTYQSLNLISTTPKLLTLTSRSLDSLVASSFFNPNPTTTAILPKMSKTFNIKSHKNRSTLYRHHNNRHHRYHHHHHHSHTNRKIILTKKLRQIFHLDPNEQILAEYSSWIFQSILLKGYLYLTTGHICFYAYLRNNLEKDSDDESDIIKSGMLTRIYSRKFKQITSTKSWFTLKDSILSWYSSTNQSYFPIGQIDLHFCTRVESCPSGSKHSNQFKIFLSNKVYTFASDTPQTMNDWVKVIKQSIFICKQHDQNVRIAIPLNAIDTVEKCESIQFAQTIRIKTKKFKHVSKPPGLNTPSSLSSSSSSSVSQSSSTSTTAVKNPTLIDYYFGFLHDSRTPFELIKVTLEKYNKSLVQSKALVDHQLMETAQTPPNQSFINPTRLQEQIPPSILDSTRFSPPPHQTSNLANSKSTLENTKLNIKLSTRIKKLSSSGNKFIGSPIRSASNVIKLHSSIINSLSSLGHTPGPDPSHSARLDYQPFSVTDLTGSQLADSHTYPPSSFSHYSTYQSKGKLNQSPRSSPSNLFPPTTATSDVKSWALIPGWLKNVPKTLSPVRTSEAVSSTRLTADQRVNIDHSHPDGFEGEKRCQEELITERDERKFQTDFNFLNFNPASLSNPSDQHVRMKLLLKTKCTLLRSASSIYGQVYLATMFQPALEKQEFSRQSCVCFKGQKPISNTATKMILPVDQIVELKSNSNILTLLTIQTDTLLRPEEVSFEFGSKEQIKAVKIHLLSLMRAIRQRQEGIELDERAADTHTKDEEDEDGSQLPIMFQSSSSSFLTFKPREKLHITCLTIGSRGDVQPYIALCQRLQADGHTCRIASHGEYRKWVEGYGIEYVEIGGDPAELMKICVDNGMFTLGFLKEALSKFRGWLDELLITSYEACKGTDLLIESPSTMAGIHIAECLEIPYFRAFTMPWTRTKEYPHAFAVPDHKMGGGYNYMTYTVFDQVFWRAMSGQVNKWRKETLGLKSTSWEKLEAYKVPFLYNFSPTIVPPPLDWFEWVHITGYWFIEENNHTTKQADNDEGQTASTKDKGKEKASQSSKKWEPESGLVEFLGRAKRENKKVVYIGFGSIVVPDPEAMKKVIIEAVQQAGVYAIVTKGWSERLKNDDNIETKVEEPTQGNSSGFEEGQEYKMIYHMNSVPHDWLFPKIHAACHHGGAGTTGASLRAGIPTIIKPFFGDQYFWAERVETLGIGTSVKKMTVKALSQAFKSATTDELQIKKAKLVGEQIRLECGASKAVECIYRDLEYAKSLIKRKTKKVIHSTNSIDKSKLPTFATYSCIIQPSNLPQHPSRQSSDIDNSPSNSQMFGVKSLSGVTNDSSPNENNFSSSSRSNQSQSSYDRDISPQATLRSNPIDSCNLRSNSTESDSKQPPLLSSSPSRLSSSDINKPLNGSIRNPTSDEDSSCSWDILSQSKSEPIDLSGSFDKLERS</sequence>
<dbReference type="Pfam" id="PF02893">
    <property type="entry name" value="GRAM"/>
    <property type="match status" value="1"/>
</dbReference>
<feature type="compositionally biased region" description="Low complexity" evidence="14">
    <location>
        <begin position="1500"/>
        <end position="1521"/>
    </location>
</feature>
<dbReference type="PANTHER" id="PTHR48050">
    <property type="entry name" value="STEROL 3-BETA-GLUCOSYLTRANSFERASE"/>
    <property type="match status" value="1"/>
</dbReference>
<feature type="compositionally biased region" description="Polar residues" evidence="14">
    <location>
        <begin position="163"/>
        <end position="178"/>
    </location>
</feature>
<dbReference type="InterPro" id="IPR011993">
    <property type="entry name" value="PH-like_dom_sf"/>
</dbReference>
<dbReference type="SUPFAM" id="SSF50729">
    <property type="entry name" value="PH domain-like"/>
    <property type="match status" value="1"/>
</dbReference>
<dbReference type="EMBL" id="AVOT02005931">
    <property type="protein sequence ID" value="MBW0480339.1"/>
    <property type="molecule type" value="Genomic_DNA"/>
</dbReference>
<feature type="compositionally biased region" description="Acidic residues" evidence="14">
    <location>
        <begin position="21"/>
        <end position="35"/>
    </location>
</feature>
<feature type="compositionally biased region" description="Polar residues" evidence="14">
    <location>
        <begin position="1528"/>
        <end position="1548"/>
    </location>
</feature>
<reference evidence="16" key="1">
    <citation type="submission" date="2021-03" db="EMBL/GenBank/DDBJ databases">
        <title>Draft genome sequence of rust myrtle Austropuccinia psidii MF-1, a brazilian biotype.</title>
        <authorList>
            <person name="Quecine M.C."/>
            <person name="Pachon D.M.R."/>
            <person name="Bonatelli M.L."/>
            <person name="Correr F.H."/>
            <person name="Franceschini L.M."/>
            <person name="Leite T.F."/>
            <person name="Margarido G.R.A."/>
            <person name="Almeida C.A."/>
            <person name="Ferrarezi J.A."/>
            <person name="Labate C.A."/>
        </authorList>
    </citation>
    <scope>NUCLEOTIDE SEQUENCE</scope>
    <source>
        <strain evidence="16">MF-1</strain>
    </source>
</reference>
<keyword evidence="4" id="KW-0444">Lipid biosynthesis</keyword>
<feature type="compositionally biased region" description="Low complexity" evidence="14">
    <location>
        <begin position="479"/>
        <end position="496"/>
    </location>
</feature>
<comment type="catalytic activity">
    <reaction evidence="13">
        <text>a sterol + UDP-alpha-D-glucose = a sterol 3-beta-D-glucoside + UDP + H(+)</text>
        <dbReference type="Rhea" id="RHEA:22724"/>
        <dbReference type="ChEBI" id="CHEBI:15378"/>
        <dbReference type="ChEBI" id="CHEBI:15889"/>
        <dbReference type="ChEBI" id="CHEBI:37424"/>
        <dbReference type="ChEBI" id="CHEBI:58223"/>
        <dbReference type="ChEBI" id="CHEBI:58885"/>
        <dbReference type="EC" id="2.4.1.173"/>
    </reaction>
    <physiologicalReaction direction="left-to-right" evidence="13">
        <dbReference type="Rhea" id="RHEA:22725"/>
    </physiologicalReaction>
</comment>
<evidence type="ECO:0000256" key="14">
    <source>
        <dbReference type="SAM" id="MobiDB-lite"/>
    </source>
</evidence>
<feature type="compositionally biased region" description="Low complexity" evidence="14">
    <location>
        <begin position="121"/>
        <end position="134"/>
    </location>
</feature>
<dbReference type="OrthoDB" id="10261837at2759"/>
<organism evidence="16 17">
    <name type="scientific">Austropuccinia psidii MF-1</name>
    <dbReference type="NCBI Taxonomy" id="1389203"/>
    <lineage>
        <taxon>Eukaryota</taxon>
        <taxon>Fungi</taxon>
        <taxon>Dikarya</taxon>
        <taxon>Basidiomycota</taxon>
        <taxon>Pucciniomycotina</taxon>
        <taxon>Pucciniomycetes</taxon>
        <taxon>Pucciniales</taxon>
        <taxon>Sphaerophragmiaceae</taxon>
        <taxon>Austropuccinia</taxon>
    </lineage>
</organism>
<evidence type="ECO:0000256" key="10">
    <source>
        <dbReference type="ARBA" id="ARBA00023221"/>
    </source>
</evidence>
<evidence type="ECO:0000256" key="12">
    <source>
        <dbReference type="ARBA" id="ARBA00047886"/>
    </source>
</evidence>
<comment type="similarity">
    <text evidence="1">Belongs to the glycosyltransferase 28 family.</text>
</comment>
<feature type="region of interest" description="Disordered" evidence="14">
    <location>
        <begin position="78"/>
        <end position="178"/>
    </location>
</feature>
<dbReference type="FunFam" id="3.40.50.2000:FF:000029">
    <property type="entry name" value="Sterol 3-beta-glucosyltransferase"/>
    <property type="match status" value="1"/>
</dbReference>
<feature type="region of interest" description="Disordered" evidence="14">
    <location>
        <begin position="1"/>
        <end position="47"/>
    </location>
</feature>
<dbReference type="SUPFAM" id="SSF53756">
    <property type="entry name" value="UDP-Glycosyltransferase/glycogen phosphorylase"/>
    <property type="match status" value="1"/>
</dbReference>
<evidence type="ECO:0000256" key="6">
    <source>
        <dbReference type="ARBA" id="ARBA00022679"/>
    </source>
</evidence>
<dbReference type="GO" id="GO:0016126">
    <property type="term" value="P:sterol biosynthetic process"/>
    <property type="evidence" value="ECO:0007669"/>
    <property type="project" value="UniProtKB-KW"/>
</dbReference>
<feature type="compositionally biased region" description="Low complexity" evidence="14">
    <location>
        <begin position="10"/>
        <end position="20"/>
    </location>
</feature>
<keyword evidence="9" id="KW-1207">Sterol metabolism</keyword>
<dbReference type="SMART" id="SM00233">
    <property type="entry name" value="PH"/>
    <property type="match status" value="1"/>
</dbReference>
<evidence type="ECO:0000256" key="3">
    <source>
        <dbReference type="ARBA" id="ARBA00017894"/>
    </source>
</evidence>
<evidence type="ECO:0000313" key="17">
    <source>
        <dbReference type="Proteomes" id="UP000765509"/>
    </source>
</evidence>
<feature type="domain" description="PH" evidence="15">
    <location>
        <begin position="326"/>
        <end position="426"/>
    </location>
</feature>
<dbReference type="Pfam" id="PF00169">
    <property type="entry name" value="PH"/>
    <property type="match status" value="1"/>
</dbReference>
<feature type="compositionally biased region" description="Polar residues" evidence="14">
    <location>
        <begin position="1468"/>
        <end position="1489"/>
    </location>
</feature>
<dbReference type="SMART" id="SM00568">
    <property type="entry name" value="GRAM"/>
    <property type="match status" value="1"/>
</dbReference>
<feature type="compositionally biased region" description="Low complexity" evidence="14">
    <location>
        <begin position="1552"/>
        <end position="1567"/>
    </location>
</feature>
<dbReference type="EC" id="2.4.1.173" evidence="2"/>
<evidence type="ECO:0000256" key="1">
    <source>
        <dbReference type="ARBA" id="ARBA00006962"/>
    </source>
</evidence>
<dbReference type="InterPro" id="IPR010610">
    <property type="entry name" value="EryCIII-like_C"/>
</dbReference>
<evidence type="ECO:0000256" key="5">
    <source>
        <dbReference type="ARBA" id="ARBA00022676"/>
    </source>
</evidence>
<dbReference type="PANTHER" id="PTHR48050:SF25">
    <property type="entry name" value="STEROL 3-BETA-GLUCOSYLTRANSFERASE"/>
    <property type="match status" value="1"/>
</dbReference>
<accession>A0A9Q3GVB7</accession>
<proteinExistence type="inferred from homology"/>
<feature type="region of interest" description="Disordered" evidence="14">
    <location>
        <begin position="1199"/>
        <end position="1225"/>
    </location>
</feature>
<evidence type="ECO:0000256" key="8">
    <source>
        <dbReference type="ARBA" id="ARBA00023011"/>
    </source>
</evidence>
<keyword evidence="6" id="KW-0808">Transferase</keyword>
<comment type="catalytic activity">
    <reaction evidence="12">
        <text>ergosterol + UDP-alpha-D-glucose = ergosteryl 3-beta-D-glucoside + UDP + H(+)</text>
        <dbReference type="Rhea" id="RHEA:61836"/>
        <dbReference type="ChEBI" id="CHEBI:15378"/>
        <dbReference type="ChEBI" id="CHEBI:16933"/>
        <dbReference type="ChEBI" id="CHEBI:52973"/>
        <dbReference type="ChEBI" id="CHEBI:58223"/>
        <dbReference type="ChEBI" id="CHEBI:58885"/>
    </reaction>
    <physiologicalReaction direction="left-to-right" evidence="12">
        <dbReference type="Rhea" id="RHEA:61837"/>
    </physiologicalReaction>
</comment>
<dbReference type="InterPro" id="IPR001849">
    <property type="entry name" value="PH_domain"/>
</dbReference>
<keyword evidence="8" id="KW-0756">Sterol biosynthesis</keyword>
<evidence type="ECO:0000256" key="2">
    <source>
        <dbReference type="ARBA" id="ARBA00012650"/>
    </source>
</evidence>
<feature type="compositionally biased region" description="Basic and acidic residues" evidence="14">
    <location>
        <begin position="1211"/>
        <end position="1225"/>
    </location>
</feature>
<dbReference type="CDD" id="cd03784">
    <property type="entry name" value="GT1_Gtf-like"/>
    <property type="match status" value="1"/>
</dbReference>
<dbReference type="Gene3D" id="2.30.29.30">
    <property type="entry name" value="Pleckstrin-homology domain (PH domain)/Phosphotyrosine-binding domain (PTB)"/>
    <property type="match status" value="1"/>
</dbReference>
<dbReference type="FunFam" id="2.30.29.30:FF:000391">
    <property type="entry name" value="Sterol 3-beta-glucosyltransferase"/>
    <property type="match status" value="1"/>
</dbReference>
<dbReference type="InterPro" id="IPR004276">
    <property type="entry name" value="GlycoTrans_28_N"/>
</dbReference>
<evidence type="ECO:0000256" key="4">
    <source>
        <dbReference type="ARBA" id="ARBA00022516"/>
    </source>
</evidence>
<dbReference type="FunFam" id="3.40.50.2000:FF:000009">
    <property type="entry name" value="Sterol 3-beta-glucosyltransferase UGT80A2"/>
    <property type="match status" value="1"/>
</dbReference>
<keyword evidence="7" id="KW-0752">Steroid biosynthesis</keyword>
<dbReference type="GO" id="GO:0005975">
    <property type="term" value="P:carbohydrate metabolic process"/>
    <property type="evidence" value="ECO:0007669"/>
    <property type="project" value="InterPro"/>
</dbReference>
<keyword evidence="17" id="KW-1185">Reference proteome</keyword>
<evidence type="ECO:0000256" key="11">
    <source>
        <dbReference type="ARBA" id="ARBA00029843"/>
    </source>
</evidence>
<evidence type="ECO:0000256" key="7">
    <source>
        <dbReference type="ARBA" id="ARBA00022955"/>
    </source>
</evidence>
<evidence type="ECO:0000256" key="13">
    <source>
        <dbReference type="ARBA" id="ARBA00049453"/>
    </source>
</evidence>
<comment type="caution">
    <text evidence="16">The sequence shown here is derived from an EMBL/GenBank/DDBJ whole genome shotgun (WGS) entry which is preliminary data.</text>
</comment>
<feature type="compositionally biased region" description="Polar residues" evidence="14">
    <location>
        <begin position="1587"/>
        <end position="1598"/>
    </location>
</feature>
<keyword evidence="7" id="KW-0443">Lipid metabolism</keyword>
<evidence type="ECO:0000313" key="16">
    <source>
        <dbReference type="EMBL" id="MBW0480339.1"/>
    </source>
</evidence>
<dbReference type="Pfam" id="PF06722">
    <property type="entry name" value="EryCIII-like_C"/>
    <property type="match status" value="1"/>
</dbReference>
<dbReference type="Pfam" id="PF03033">
    <property type="entry name" value="Glyco_transf_28"/>
    <property type="match status" value="1"/>
</dbReference>
<feature type="region of interest" description="Disordered" evidence="14">
    <location>
        <begin position="669"/>
        <end position="708"/>
    </location>
</feature>
<dbReference type="GO" id="GO:0016906">
    <property type="term" value="F:sterol 3-beta-glucosyltransferase activity"/>
    <property type="evidence" value="ECO:0007669"/>
    <property type="project" value="UniProtKB-EC"/>
</dbReference>
<protein>
    <recommendedName>
        <fullName evidence="3">Sterol 3-beta-glucosyltransferase</fullName>
        <ecNumber evidence="2">2.4.1.173</ecNumber>
    </recommendedName>
    <alternativeName>
        <fullName evidence="11">Autophagy-related protein 26</fullName>
    </alternativeName>
</protein>
<keyword evidence="5" id="KW-0328">Glycosyltransferase</keyword>
<dbReference type="InterPro" id="IPR002213">
    <property type="entry name" value="UDP_glucos_trans"/>
</dbReference>
<evidence type="ECO:0000256" key="9">
    <source>
        <dbReference type="ARBA" id="ARBA00023166"/>
    </source>
</evidence>